<keyword evidence="10" id="KW-0547">Nucleotide-binding</keyword>
<dbReference type="GO" id="GO:0006355">
    <property type="term" value="P:regulation of DNA-templated transcription"/>
    <property type="evidence" value="ECO:0007669"/>
    <property type="project" value="InterPro"/>
</dbReference>
<dbReference type="PRINTS" id="PR00344">
    <property type="entry name" value="BCTRLSENSOR"/>
</dbReference>
<evidence type="ECO:0000256" key="1">
    <source>
        <dbReference type="ARBA" id="ARBA00000085"/>
    </source>
</evidence>
<dbReference type="InterPro" id="IPR001610">
    <property type="entry name" value="PAC"/>
</dbReference>
<dbReference type="InterPro" id="IPR005467">
    <property type="entry name" value="His_kinase_dom"/>
</dbReference>
<feature type="domain" description="Histidine kinase" evidence="16">
    <location>
        <begin position="504"/>
        <end position="733"/>
    </location>
</feature>
<dbReference type="InterPro" id="IPR004358">
    <property type="entry name" value="Sig_transdc_His_kin-like_C"/>
</dbReference>
<feature type="compositionally biased region" description="Acidic residues" evidence="15">
    <location>
        <begin position="746"/>
        <end position="769"/>
    </location>
</feature>
<dbReference type="InterPro" id="IPR035965">
    <property type="entry name" value="PAS-like_dom_sf"/>
</dbReference>
<dbReference type="Gene3D" id="3.30.450.20">
    <property type="entry name" value="PAS domain"/>
    <property type="match status" value="2"/>
</dbReference>
<dbReference type="NCBIfam" id="TIGR00229">
    <property type="entry name" value="sensory_box"/>
    <property type="match status" value="2"/>
</dbReference>
<dbReference type="AlphaFoldDB" id="A0A7W6RA16"/>
<evidence type="ECO:0000256" key="11">
    <source>
        <dbReference type="ARBA" id="ARBA00022989"/>
    </source>
</evidence>
<dbReference type="Pfam" id="PF00512">
    <property type="entry name" value="HisKA"/>
    <property type="match status" value="1"/>
</dbReference>
<dbReference type="GO" id="GO:0005886">
    <property type="term" value="C:plasma membrane"/>
    <property type="evidence" value="ECO:0007669"/>
    <property type="project" value="UniProtKB-SubCell"/>
</dbReference>
<evidence type="ECO:0000256" key="12">
    <source>
        <dbReference type="ARBA" id="ARBA00023012"/>
    </source>
</evidence>
<feature type="domain" description="PAC" evidence="19">
    <location>
        <begin position="275"/>
        <end position="326"/>
    </location>
</feature>
<sequence>MRRRRSAGDELMLAVAKHFVRDPLGVATPRALAEVGRFLGAHGLAVSKDAPADDPAMCCAWHAEADPRPPLEPLLINLTRGRRDRAVGRPWRWRGLSDARGQPVTGPLDPADPDGRPARGVPVLAMRVMARPVLVDGEPAAQVALALGDPGRAEATGATSPLRAWREEDHRLLAFLAEMYAIAMARSRDRSARADTEHRLESYTRNLPGAVWRRLLTPDGRLLYTYLSSGVKRLTEVDPTQAVIDSGLLQGVLHPDDRDGVLDSIHRSARDLTDWAREFRIVSKSGSVRWVHASGKVQGLEDGTVAWDGITLDVTDRKRSEQALRESEARFRSAFNQAAEGMGLISPEGRWLRVNRSLATLLGAPPEHIAGTSVVLWLAPRDRPVFQDLLRRATEDGGAVLDGEVRVRPAGSGPWARYDSASTDPIDAVDDPGEGDPADDDTAPESHVWIRTKAAPVRDENGALRHWVAHVQDVSARRATEALLVRARDQAEATARAKSDFVAMMSHEIRTPLSGMIGLARLLQDGSLSADQARNVGRIETSARLLLTLLDDVLALSKAEAGQGAAELAPVSPAAVISEVLGLLMANAAGKGLTLTMDVDPALPARLTGPRLVMRQVLFNLVGNAVKFTPAGAVTVGARLETTPHGATVLDLTVTDTGPGVRAEDRARIFDPFSQGGPGAVGEVVGVRGRRPGGVGLGLAICRRLVEGVGGRIAVEDAVGGGALFRVTLPVDTTVPAVRRGIRADDADETGAQDDDGDDDGEDDRDEAGETAGGQGRPARCPIVLVVDDDDINREVLEATLAALDCVPRGFTGGVDLLAAARAWPPTAAAPDLILMDLNMPDPDGVRTTRRLRDLGGAWARVPVLAVTAAAGRHPPEACTRAGMADCLFKPVEAATLARVLTAWVPGMAAPGAGAPDTPNAAPDAAPEAVPPLLDESVWARRLALLGRARLTDRVRDLRDLSAAVRAGDSEATHAHRLAGAAATLGARRLAAAAWTLERAVSRTLAGPDVETSPAPPAARAALRAARDATLAALDARLSPEP</sequence>
<feature type="region of interest" description="Disordered" evidence="15">
    <location>
        <begin position="412"/>
        <end position="444"/>
    </location>
</feature>
<accession>A0A7W6RA16</accession>
<keyword evidence="10" id="KW-0067">ATP-binding</keyword>
<dbReference type="EMBL" id="JACIGK010000001">
    <property type="protein sequence ID" value="MBB4264555.1"/>
    <property type="molecule type" value="Genomic_DNA"/>
</dbReference>
<keyword evidence="6 14" id="KW-0597">Phosphoprotein</keyword>
<dbReference type="EC" id="2.7.13.3" evidence="3"/>
<reference evidence="20 21" key="1">
    <citation type="submission" date="2020-08" db="EMBL/GenBank/DDBJ databases">
        <title>Genome sequencing of Purple Non-Sulfur Bacteria from various extreme environments.</title>
        <authorList>
            <person name="Mayer M."/>
        </authorList>
    </citation>
    <scope>NUCLEOTIDE SEQUENCE [LARGE SCALE GENOMIC DNA]</scope>
    <source>
        <strain evidence="20 21">JA131</strain>
    </source>
</reference>
<evidence type="ECO:0000256" key="6">
    <source>
        <dbReference type="ARBA" id="ARBA00022553"/>
    </source>
</evidence>
<dbReference type="InterPro" id="IPR036890">
    <property type="entry name" value="HATPase_C_sf"/>
</dbReference>
<evidence type="ECO:0000256" key="8">
    <source>
        <dbReference type="ARBA" id="ARBA00022692"/>
    </source>
</evidence>
<keyword evidence="12" id="KW-0902">Two-component regulatory system</keyword>
<feature type="domain" description="PAC" evidence="19">
    <location>
        <begin position="431"/>
        <end position="486"/>
    </location>
</feature>
<dbReference type="SUPFAM" id="SSF55785">
    <property type="entry name" value="PYP-like sensor domain (PAS domain)"/>
    <property type="match status" value="2"/>
</dbReference>
<keyword evidence="5" id="KW-0997">Cell inner membrane</keyword>
<feature type="domain" description="PAS" evidence="18">
    <location>
        <begin position="327"/>
        <end position="397"/>
    </location>
</feature>
<dbReference type="SUPFAM" id="SSF52172">
    <property type="entry name" value="CheY-like"/>
    <property type="match status" value="1"/>
</dbReference>
<dbReference type="Gene3D" id="6.10.250.490">
    <property type="match status" value="1"/>
</dbReference>
<dbReference type="SMART" id="SM00387">
    <property type="entry name" value="HATPase_c"/>
    <property type="match status" value="1"/>
</dbReference>
<keyword evidence="8" id="KW-0812">Transmembrane</keyword>
<dbReference type="PANTHER" id="PTHR43047:SF64">
    <property type="entry name" value="HISTIDINE KINASE CONTAINING CHEY-HOMOLOGOUS RECEIVER DOMAIN AND PAS DOMAIN-RELATED"/>
    <property type="match status" value="1"/>
</dbReference>
<dbReference type="SUPFAM" id="SSF47384">
    <property type="entry name" value="Homodimeric domain of signal transducing histidine kinase"/>
    <property type="match status" value="1"/>
</dbReference>
<keyword evidence="7" id="KW-0808">Transferase</keyword>
<evidence type="ECO:0000256" key="2">
    <source>
        <dbReference type="ARBA" id="ARBA00004429"/>
    </source>
</evidence>
<evidence type="ECO:0000256" key="14">
    <source>
        <dbReference type="PROSITE-ProRule" id="PRU00169"/>
    </source>
</evidence>
<dbReference type="InterPro" id="IPR036097">
    <property type="entry name" value="HisK_dim/P_sf"/>
</dbReference>
<dbReference type="SUPFAM" id="SSF47226">
    <property type="entry name" value="Histidine-containing phosphotransfer domain, HPT domain"/>
    <property type="match status" value="1"/>
</dbReference>
<dbReference type="InterPro" id="IPR000700">
    <property type="entry name" value="PAS-assoc_C"/>
</dbReference>
<evidence type="ECO:0000259" key="16">
    <source>
        <dbReference type="PROSITE" id="PS50109"/>
    </source>
</evidence>
<dbReference type="Pfam" id="PF01627">
    <property type="entry name" value="Hpt"/>
    <property type="match status" value="1"/>
</dbReference>
<dbReference type="SMART" id="SM00091">
    <property type="entry name" value="PAS"/>
    <property type="match status" value="2"/>
</dbReference>
<dbReference type="Gene3D" id="1.20.120.160">
    <property type="entry name" value="HPT domain"/>
    <property type="match status" value="1"/>
</dbReference>
<evidence type="ECO:0000256" key="15">
    <source>
        <dbReference type="SAM" id="MobiDB-lite"/>
    </source>
</evidence>
<dbReference type="Gene3D" id="3.30.565.10">
    <property type="entry name" value="Histidine kinase-like ATPase, C-terminal domain"/>
    <property type="match status" value="1"/>
</dbReference>
<dbReference type="InterPro" id="IPR011006">
    <property type="entry name" value="CheY-like_superfamily"/>
</dbReference>
<keyword evidence="21" id="KW-1185">Reference proteome</keyword>
<evidence type="ECO:0000256" key="13">
    <source>
        <dbReference type="ARBA" id="ARBA00023136"/>
    </source>
</evidence>
<evidence type="ECO:0000256" key="4">
    <source>
        <dbReference type="ARBA" id="ARBA00022475"/>
    </source>
</evidence>
<dbReference type="PROSITE" id="PS50112">
    <property type="entry name" value="PAS"/>
    <property type="match status" value="1"/>
</dbReference>
<dbReference type="Pfam" id="PF08447">
    <property type="entry name" value="PAS_3"/>
    <property type="match status" value="1"/>
</dbReference>
<comment type="subcellular location">
    <subcellularLocation>
        <location evidence="2">Cell inner membrane</location>
        <topology evidence="2">Multi-pass membrane protein</topology>
    </subcellularLocation>
</comment>
<dbReference type="SMART" id="SM00388">
    <property type="entry name" value="HisKA"/>
    <property type="match status" value="1"/>
</dbReference>
<dbReference type="InterPro" id="IPR008207">
    <property type="entry name" value="Sig_transdc_His_kin_Hpt_dom"/>
</dbReference>
<dbReference type="InterPro" id="IPR000014">
    <property type="entry name" value="PAS"/>
</dbReference>
<dbReference type="InterPro" id="IPR003661">
    <property type="entry name" value="HisK_dim/P_dom"/>
</dbReference>
<keyword evidence="4" id="KW-1003">Cell membrane</keyword>
<dbReference type="PANTHER" id="PTHR43047">
    <property type="entry name" value="TWO-COMPONENT HISTIDINE PROTEIN KINASE"/>
    <property type="match status" value="1"/>
</dbReference>
<dbReference type="CDD" id="cd00130">
    <property type="entry name" value="PAS"/>
    <property type="match status" value="2"/>
</dbReference>
<dbReference type="Pfam" id="PF00072">
    <property type="entry name" value="Response_reg"/>
    <property type="match status" value="1"/>
</dbReference>
<evidence type="ECO:0000259" key="19">
    <source>
        <dbReference type="PROSITE" id="PS50113"/>
    </source>
</evidence>
<proteinExistence type="predicted"/>
<feature type="domain" description="Response regulatory" evidence="17">
    <location>
        <begin position="783"/>
        <end position="905"/>
    </location>
</feature>
<evidence type="ECO:0000313" key="20">
    <source>
        <dbReference type="EMBL" id="MBB4264555.1"/>
    </source>
</evidence>
<gene>
    <name evidence="20" type="ORF">GGD89_000161</name>
</gene>
<dbReference type="Pfam" id="PF02518">
    <property type="entry name" value="HATPase_c"/>
    <property type="match status" value="1"/>
</dbReference>
<dbReference type="Gene3D" id="3.40.50.2300">
    <property type="match status" value="1"/>
</dbReference>
<feature type="region of interest" description="Disordered" evidence="15">
    <location>
        <begin position="740"/>
        <end position="777"/>
    </location>
</feature>
<evidence type="ECO:0000259" key="18">
    <source>
        <dbReference type="PROSITE" id="PS50112"/>
    </source>
</evidence>
<evidence type="ECO:0000256" key="5">
    <source>
        <dbReference type="ARBA" id="ARBA00022519"/>
    </source>
</evidence>
<comment type="catalytic activity">
    <reaction evidence="1">
        <text>ATP + protein L-histidine = ADP + protein N-phospho-L-histidine.</text>
        <dbReference type="EC" id="2.7.13.3"/>
    </reaction>
</comment>
<dbReference type="CDD" id="cd16922">
    <property type="entry name" value="HATPase_EvgS-ArcB-TorS-like"/>
    <property type="match status" value="1"/>
</dbReference>
<evidence type="ECO:0000256" key="10">
    <source>
        <dbReference type="ARBA" id="ARBA00022840"/>
    </source>
</evidence>
<feature type="compositionally biased region" description="Acidic residues" evidence="15">
    <location>
        <begin position="427"/>
        <end position="443"/>
    </location>
</feature>
<dbReference type="InterPro" id="IPR013655">
    <property type="entry name" value="PAS_fold_3"/>
</dbReference>
<dbReference type="GO" id="GO:0000155">
    <property type="term" value="F:phosphorelay sensor kinase activity"/>
    <property type="evidence" value="ECO:0007669"/>
    <property type="project" value="InterPro"/>
</dbReference>
<organism evidence="20 21">
    <name type="scientific">Roseospira visakhapatnamensis</name>
    <dbReference type="NCBI Taxonomy" id="390880"/>
    <lineage>
        <taxon>Bacteria</taxon>
        <taxon>Pseudomonadati</taxon>
        <taxon>Pseudomonadota</taxon>
        <taxon>Alphaproteobacteria</taxon>
        <taxon>Rhodospirillales</taxon>
        <taxon>Rhodospirillaceae</taxon>
        <taxon>Roseospira</taxon>
    </lineage>
</organism>
<name>A0A7W6RA16_9PROT</name>
<dbReference type="InterPro" id="IPR001789">
    <property type="entry name" value="Sig_transdc_resp-reg_receiver"/>
</dbReference>
<protein>
    <recommendedName>
        <fullName evidence="3">histidine kinase</fullName>
        <ecNumber evidence="3">2.7.13.3</ecNumber>
    </recommendedName>
</protein>
<dbReference type="PROSITE" id="PS50113">
    <property type="entry name" value="PAC"/>
    <property type="match status" value="2"/>
</dbReference>
<dbReference type="SMART" id="SM00086">
    <property type="entry name" value="PAC"/>
    <property type="match status" value="2"/>
</dbReference>
<dbReference type="Gene3D" id="1.10.287.130">
    <property type="match status" value="1"/>
</dbReference>
<feature type="modified residue" description="4-aspartylphosphate" evidence="14">
    <location>
        <position position="837"/>
    </location>
</feature>
<dbReference type="CDD" id="cd17546">
    <property type="entry name" value="REC_hyHK_CKI1_RcsC-like"/>
    <property type="match status" value="1"/>
</dbReference>
<dbReference type="Pfam" id="PF00989">
    <property type="entry name" value="PAS"/>
    <property type="match status" value="1"/>
</dbReference>
<evidence type="ECO:0000313" key="21">
    <source>
        <dbReference type="Proteomes" id="UP000554286"/>
    </source>
</evidence>
<dbReference type="SMART" id="SM00448">
    <property type="entry name" value="REC"/>
    <property type="match status" value="1"/>
</dbReference>
<dbReference type="Proteomes" id="UP000554286">
    <property type="component" value="Unassembled WGS sequence"/>
</dbReference>
<dbReference type="InterPro" id="IPR003594">
    <property type="entry name" value="HATPase_dom"/>
</dbReference>
<evidence type="ECO:0000256" key="7">
    <source>
        <dbReference type="ARBA" id="ARBA00022679"/>
    </source>
</evidence>
<keyword evidence="13" id="KW-0472">Membrane</keyword>
<dbReference type="InterPro" id="IPR013767">
    <property type="entry name" value="PAS_fold"/>
</dbReference>
<dbReference type="SUPFAM" id="SSF55874">
    <property type="entry name" value="ATPase domain of HSP90 chaperone/DNA topoisomerase II/histidine kinase"/>
    <property type="match status" value="1"/>
</dbReference>
<dbReference type="PROSITE" id="PS50109">
    <property type="entry name" value="HIS_KIN"/>
    <property type="match status" value="1"/>
</dbReference>
<evidence type="ECO:0000256" key="3">
    <source>
        <dbReference type="ARBA" id="ARBA00012438"/>
    </source>
</evidence>
<comment type="caution">
    <text evidence="20">The sequence shown here is derived from an EMBL/GenBank/DDBJ whole genome shotgun (WGS) entry which is preliminary data.</text>
</comment>
<dbReference type="PROSITE" id="PS50110">
    <property type="entry name" value="RESPONSE_REGULATORY"/>
    <property type="match status" value="1"/>
</dbReference>
<keyword evidence="11" id="KW-1133">Transmembrane helix</keyword>
<keyword evidence="9" id="KW-0418">Kinase</keyword>
<dbReference type="InterPro" id="IPR036641">
    <property type="entry name" value="HPT_dom_sf"/>
</dbReference>
<dbReference type="CDD" id="cd00082">
    <property type="entry name" value="HisKA"/>
    <property type="match status" value="1"/>
</dbReference>
<dbReference type="RefSeq" id="WP_184042186.1">
    <property type="nucleotide sequence ID" value="NZ_JACIGK010000001.1"/>
</dbReference>
<evidence type="ECO:0000259" key="17">
    <source>
        <dbReference type="PROSITE" id="PS50110"/>
    </source>
</evidence>
<evidence type="ECO:0000256" key="9">
    <source>
        <dbReference type="ARBA" id="ARBA00022777"/>
    </source>
</evidence>